<evidence type="ECO:0000259" key="5">
    <source>
        <dbReference type="PROSITE" id="PS50931"/>
    </source>
</evidence>
<comment type="similarity">
    <text evidence="1">Belongs to the LysR transcriptional regulatory family.</text>
</comment>
<keyword evidence="3" id="KW-0238">DNA-binding</keyword>
<proteinExistence type="inferred from homology"/>
<dbReference type="PANTHER" id="PTHR30419">
    <property type="entry name" value="HTH-TYPE TRANSCRIPTIONAL REGULATOR YBHD"/>
    <property type="match status" value="1"/>
</dbReference>
<dbReference type="Proteomes" id="UP000233332">
    <property type="component" value="Unassembled WGS sequence"/>
</dbReference>
<dbReference type="SUPFAM" id="SSF46785">
    <property type="entry name" value="Winged helix' DNA-binding domain"/>
    <property type="match status" value="1"/>
</dbReference>
<dbReference type="GO" id="GO:0003700">
    <property type="term" value="F:DNA-binding transcription factor activity"/>
    <property type="evidence" value="ECO:0007669"/>
    <property type="project" value="InterPro"/>
</dbReference>
<gene>
    <name evidence="6" type="ORF">COO92_16990</name>
</gene>
<evidence type="ECO:0000256" key="1">
    <source>
        <dbReference type="ARBA" id="ARBA00009437"/>
    </source>
</evidence>
<dbReference type="InterPro" id="IPR036390">
    <property type="entry name" value="WH_DNA-bd_sf"/>
</dbReference>
<reference evidence="6 7" key="1">
    <citation type="submission" date="2017-09" db="EMBL/GenBank/DDBJ databases">
        <title>Biodiversity and function of Thalassospira species in the particle-attached aromatic-hydrocarbon-degrading consortia from the surface seawater of the China South Sea.</title>
        <authorList>
            <person name="Dong C."/>
            <person name="Lai Q."/>
            <person name="Shao Z."/>
        </authorList>
    </citation>
    <scope>NUCLEOTIDE SEQUENCE [LARGE SCALE GENOMIC DNA]</scope>
    <source>
        <strain evidence="6 7">139Z-12</strain>
    </source>
</reference>
<protein>
    <submittedName>
        <fullName evidence="6">LysR family transcriptional regulator</fullName>
    </submittedName>
</protein>
<dbReference type="CDD" id="cd05466">
    <property type="entry name" value="PBP2_LTTR_substrate"/>
    <property type="match status" value="1"/>
</dbReference>
<keyword evidence="7" id="KW-1185">Reference proteome</keyword>
<dbReference type="PROSITE" id="PS50931">
    <property type="entry name" value="HTH_LYSR"/>
    <property type="match status" value="1"/>
</dbReference>
<keyword evidence="4" id="KW-0804">Transcription</keyword>
<evidence type="ECO:0000256" key="2">
    <source>
        <dbReference type="ARBA" id="ARBA00023015"/>
    </source>
</evidence>
<dbReference type="InterPro" id="IPR005119">
    <property type="entry name" value="LysR_subst-bd"/>
</dbReference>
<evidence type="ECO:0000256" key="4">
    <source>
        <dbReference type="ARBA" id="ARBA00023163"/>
    </source>
</evidence>
<evidence type="ECO:0000313" key="7">
    <source>
        <dbReference type="Proteomes" id="UP000233332"/>
    </source>
</evidence>
<feature type="domain" description="HTH lysR-type" evidence="5">
    <location>
        <begin position="1"/>
        <end position="57"/>
    </location>
</feature>
<dbReference type="GO" id="GO:0003677">
    <property type="term" value="F:DNA binding"/>
    <property type="evidence" value="ECO:0007669"/>
    <property type="project" value="UniProtKB-KW"/>
</dbReference>
<dbReference type="RefSeq" id="WP_101304094.1">
    <property type="nucleotide sequence ID" value="NZ_NXGX01000007.1"/>
</dbReference>
<dbReference type="PRINTS" id="PR00039">
    <property type="entry name" value="HTHLYSR"/>
</dbReference>
<dbReference type="Pfam" id="PF00126">
    <property type="entry name" value="HTH_1"/>
    <property type="match status" value="1"/>
</dbReference>
<dbReference type="GO" id="GO:0005829">
    <property type="term" value="C:cytosol"/>
    <property type="evidence" value="ECO:0007669"/>
    <property type="project" value="TreeGrafter"/>
</dbReference>
<dbReference type="EMBL" id="NXGX01000007">
    <property type="protein sequence ID" value="PKR57071.1"/>
    <property type="molecule type" value="Genomic_DNA"/>
</dbReference>
<name>A0A2N3L2M9_9PROT</name>
<dbReference type="SUPFAM" id="SSF53850">
    <property type="entry name" value="Periplasmic binding protein-like II"/>
    <property type="match status" value="1"/>
</dbReference>
<dbReference type="Gene3D" id="3.40.190.290">
    <property type="match status" value="1"/>
</dbReference>
<evidence type="ECO:0000313" key="6">
    <source>
        <dbReference type="EMBL" id="PKR57071.1"/>
    </source>
</evidence>
<dbReference type="Gene3D" id="1.10.10.10">
    <property type="entry name" value="Winged helix-like DNA-binding domain superfamily/Winged helix DNA-binding domain"/>
    <property type="match status" value="1"/>
</dbReference>
<evidence type="ECO:0000256" key="3">
    <source>
        <dbReference type="ARBA" id="ARBA00023125"/>
    </source>
</evidence>
<dbReference type="InterPro" id="IPR000847">
    <property type="entry name" value="LysR_HTH_N"/>
</dbReference>
<comment type="caution">
    <text evidence="6">The sequence shown here is derived from an EMBL/GenBank/DDBJ whole genome shotgun (WGS) entry which is preliminary data.</text>
</comment>
<dbReference type="Pfam" id="PF03466">
    <property type="entry name" value="LysR_substrate"/>
    <property type="match status" value="1"/>
</dbReference>
<dbReference type="InterPro" id="IPR036388">
    <property type="entry name" value="WH-like_DNA-bd_sf"/>
</dbReference>
<organism evidence="6 7">
    <name type="scientific">Thalassospira lohafexi</name>
    <dbReference type="NCBI Taxonomy" id="744227"/>
    <lineage>
        <taxon>Bacteria</taxon>
        <taxon>Pseudomonadati</taxon>
        <taxon>Pseudomonadota</taxon>
        <taxon>Alphaproteobacteria</taxon>
        <taxon>Rhodospirillales</taxon>
        <taxon>Thalassospiraceae</taxon>
        <taxon>Thalassospira</taxon>
    </lineage>
</organism>
<keyword evidence="2" id="KW-0805">Transcription regulation</keyword>
<dbReference type="PANTHER" id="PTHR30419:SF31">
    <property type="entry name" value="BLR3139 PROTEIN"/>
    <property type="match status" value="1"/>
</dbReference>
<accession>A0A2N3L2M9</accession>
<sequence length="297" mass="33100">MIDKLEMFMVLAREQHFGHAAEHCGVTQPTLSSALRQLEDHLGVVLVKRGSRYQGLTPEGERVLEWARHIVGSTRSMRDEMRAMRFGLTGQVQIAVIPTALSMVHELTTPFREKHPDVSFAVLSRTSTEIQALLDNLQIDAGITYIDNEPLGRVTSIPLYLERYHLVTSNLEDFANRDSITWREAAQLPLCLLTPDMQNRRIIDQHLDAAGAKVSATLESDSMIALFTHVQTGNWASIMPEKMVESFGMRDRVKSMPIIEPDATHTVGLITAKREPATPVVSALLKEAKLLSELAPA</sequence>
<dbReference type="AlphaFoldDB" id="A0A2N3L2M9"/>
<dbReference type="FunFam" id="1.10.10.10:FF:000001">
    <property type="entry name" value="LysR family transcriptional regulator"/>
    <property type="match status" value="1"/>
</dbReference>
<dbReference type="InterPro" id="IPR050950">
    <property type="entry name" value="HTH-type_LysR_regulators"/>
</dbReference>